<protein>
    <submittedName>
        <fullName evidence="1">Uncharacterized protein</fullName>
    </submittedName>
</protein>
<gene>
    <name evidence="1" type="ORF">ebD51</name>
</gene>
<proteinExistence type="predicted"/>
<evidence type="ECO:0000313" key="2">
    <source>
        <dbReference type="Proteomes" id="UP000006552"/>
    </source>
</evidence>
<sequence length="68" mass="6918">MSPTAFGTCSSGCSATPAVGRMSRVAALSAGCDSAEGACGFSALRSLFRKGREDLVKSCIKDKKEALA</sequence>
<keyword evidence="2" id="KW-1185">Reference proteome</keyword>
<dbReference type="EMBL" id="CR555306">
    <property type="protein sequence ID" value="CAI07260.1"/>
    <property type="molecule type" value="Genomic_DNA"/>
</dbReference>
<name>Q5P601_AROAE</name>
<dbReference type="AlphaFoldDB" id="Q5P601"/>
<evidence type="ECO:0000313" key="1">
    <source>
        <dbReference type="EMBL" id="CAI07260.1"/>
    </source>
</evidence>
<organism evidence="1 2">
    <name type="scientific">Aromatoleum aromaticum (strain DSM 19018 / LMG 30748 / EbN1)</name>
    <name type="common">Azoarcus sp. (strain EbN1)</name>
    <dbReference type="NCBI Taxonomy" id="76114"/>
    <lineage>
        <taxon>Bacteria</taxon>
        <taxon>Pseudomonadati</taxon>
        <taxon>Pseudomonadota</taxon>
        <taxon>Betaproteobacteria</taxon>
        <taxon>Rhodocyclales</taxon>
        <taxon>Rhodocyclaceae</taxon>
        <taxon>Aromatoleum</taxon>
    </lineage>
</organism>
<dbReference type="HOGENOM" id="CLU_2784859_0_0_4"/>
<dbReference type="Proteomes" id="UP000006552">
    <property type="component" value="Chromosome"/>
</dbReference>
<reference evidence="1 2" key="1">
    <citation type="journal article" date="2005" name="Arch. Microbiol.">
        <title>The genome sequence of an anaerobic aromatic-degrading denitrifying bacterium, strain EbN1.</title>
        <authorList>
            <person name="Rabus R."/>
            <person name="Kube M."/>
            <person name="Heider J."/>
            <person name="Beck A."/>
            <person name="Heitmann K."/>
            <person name="Widdel F."/>
            <person name="Reinhardt R."/>
        </authorList>
    </citation>
    <scope>NUCLEOTIDE SEQUENCE [LARGE SCALE GENOMIC DNA]</scope>
    <source>
        <strain evidence="1 2">EbN1</strain>
    </source>
</reference>
<dbReference type="KEGG" id="eba:ebD51"/>
<dbReference type="STRING" id="76114.ebD51"/>
<accession>Q5P601</accession>